<comment type="similarity">
    <text evidence="2">Belongs to the binding-protein-dependent transport system permease family. FecCD subfamily.</text>
</comment>
<feature type="transmembrane region" description="Helical" evidence="8">
    <location>
        <begin position="121"/>
        <end position="140"/>
    </location>
</feature>
<dbReference type="GO" id="GO:0033214">
    <property type="term" value="P:siderophore-iron import into cell"/>
    <property type="evidence" value="ECO:0007669"/>
    <property type="project" value="TreeGrafter"/>
</dbReference>
<keyword evidence="7 8" id="KW-0472">Membrane</keyword>
<evidence type="ECO:0000256" key="4">
    <source>
        <dbReference type="ARBA" id="ARBA00022475"/>
    </source>
</evidence>
<comment type="caution">
    <text evidence="9">The sequence shown here is derived from an EMBL/GenBank/DDBJ whole genome shotgun (WGS) entry which is preliminary data.</text>
</comment>
<evidence type="ECO:0000256" key="1">
    <source>
        <dbReference type="ARBA" id="ARBA00004651"/>
    </source>
</evidence>
<dbReference type="Proteomes" id="UP000535838">
    <property type="component" value="Unassembled WGS sequence"/>
</dbReference>
<evidence type="ECO:0000256" key="7">
    <source>
        <dbReference type="ARBA" id="ARBA00023136"/>
    </source>
</evidence>
<dbReference type="CDD" id="cd06550">
    <property type="entry name" value="TM_ABC_iron-siderophores_like"/>
    <property type="match status" value="1"/>
</dbReference>
<keyword evidence="3" id="KW-0813">Transport</keyword>
<evidence type="ECO:0000313" key="9">
    <source>
        <dbReference type="EMBL" id="MBB6633698.1"/>
    </source>
</evidence>
<dbReference type="InterPro" id="IPR037294">
    <property type="entry name" value="ABC_BtuC-like"/>
</dbReference>
<reference evidence="9 10" key="1">
    <citation type="submission" date="2020-08" db="EMBL/GenBank/DDBJ databases">
        <title>Cohnella phylogeny.</title>
        <authorList>
            <person name="Dunlap C."/>
        </authorList>
    </citation>
    <scope>NUCLEOTIDE SEQUENCE [LARGE SCALE GENOMIC DNA]</scope>
    <source>
        <strain evidence="9 10">DSM 25241</strain>
    </source>
</reference>
<keyword evidence="4" id="KW-1003">Cell membrane</keyword>
<dbReference type="RefSeq" id="WP_185118921.1">
    <property type="nucleotide sequence ID" value="NZ_JACJVQ010000005.1"/>
</dbReference>
<evidence type="ECO:0000256" key="2">
    <source>
        <dbReference type="ARBA" id="ARBA00007935"/>
    </source>
</evidence>
<feature type="transmembrane region" description="Helical" evidence="8">
    <location>
        <begin position="236"/>
        <end position="267"/>
    </location>
</feature>
<evidence type="ECO:0000256" key="8">
    <source>
        <dbReference type="SAM" id="Phobius"/>
    </source>
</evidence>
<dbReference type="PANTHER" id="PTHR30472">
    <property type="entry name" value="FERRIC ENTEROBACTIN TRANSPORT SYSTEM PERMEASE PROTEIN"/>
    <property type="match status" value="1"/>
</dbReference>
<dbReference type="GO" id="GO:0022857">
    <property type="term" value="F:transmembrane transporter activity"/>
    <property type="evidence" value="ECO:0007669"/>
    <property type="project" value="InterPro"/>
</dbReference>
<keyword evidence="5 8" id="KW-0812">Transmembrane</keyword>
<feature type="transmembrane region" description="Helical" evidence="8">
    <location>
        <begin position="197"/>
        <end position="215"/>
    </location>
</feature>
<organism evidence="9 10">
    <name type="scientific">Cohnella thailandensis</name>
    <dbReference type="NCBI Taxonomy" id="557557"/>
    <lineage>
        <taxon>Bacteria</taxon>
        <taxon>Bacillati</taxon>
        <taxon>Bacillota</taxon>
        <taxon>Bacilli</taxon>
        <taxon>Bacillales</taxon>
        <taxon>Paenibacillaceae</taxon>
        <taxon>Cohnella</taxon>
    </lineage>
</organism>
<feature type="transmembrane region" description="Helical" evidence="8">
    <location>
        <begin position="309"/>
        <end position="328"/>
    </location>
</feature>
<feature type="transmembrane region" description="Helical" evidence="8">
    <location>
        <begin position="152"/>
        <end position="172"/>
    </location>
</feature>
<evidence type="ECO:0000313" key="10">
    <source>
        <dbReference type="Proteomes" id="UP000535838"/>
    </source>
</evidence>
<dbReference type="InterPro" id="IPR000522">
    <property type="entry name" value="ABC_transptr_permease_BtuC"/>
</dbReference>
<name>A0A841SU05_9BACL</name>
<dbReference type="FunFam" id="1.10.3470.10:FF:000001">
    <property type="entry name" value="Vitamin B12 ABC transporter permease BtuC"/>
    <property type="match status" value="1"/>
</dbReference>
<keyword evidence="10" id="KW-1185">Reference proteome</keyword>
<protein>
    <submittedName>
        <fullName evidence="9">Iron ABC transporter permease</fullName>
    </submittedName>
</protein>
<dbReference type="AlphaFoldDB" id="A0A841SU05"/>
<accession>A0A841SU05</accession>
<feature type="transmembrane region" description="Helical" evidence="8">
    <location>
        <begin position="95"/>
        <end position="115"/>
    </location>
</feature>
<feature type="transmembrane region" description="Helical" evidence="8">
    <location>
        <begin position="279"/>
        <end position="297"/>
    </location>
</feature>
<dbReference type="Pfam" id="PF01032">
    <property type="entry name" value="FecCD"/>
    <property type="match status" value="1"/>
</dbReference>
<dbReference type="Gene3D" id="1.10.3470.10">
    <property type="entry name" value="ABC transporter involved in vitamin B12 uptake, BtuC"/>
    <property type="match status" value="1"/>
</dbReference>
<dbReference type="EMBL" id="JACJVQ010000005">
    <property type="protein sequence ID" value="MBB6633698.1"/>
    <property type="molecule type" value="Genomic_DNA"/>
</dbReference>
<comment type="subcellular location">
    <subcellularLocation>
        <location evidence="1">Cell membrane</location>
        <topology evidence="1">Multi-pass membrane protein</topology>
    </subcellularLocation>
</comment>
<feature type="transmembrane region" description="Helical" evidence="8">
    <location>
        <begin position="62"/>
        <end position="83"/>
    </location>
</feature>
<proteinExistence type="inferred from homology"/>
<keyword evidence="6 8" id="KW-1133">Transmembrane helix</keyword>
<evidence type="ECO:0000256" key="3">
    <source>
        <dbReference type="ARBA" id="ARBA00022448"/>
    </source>
</evidence>
<dbReference type="GO" id="GO:0005886">
    <property type="term" value="C:plasma membrane"/>
    <property type="evidence" value="ECO:0007669"/>
    <property type="project" value="UniProtKB-SubCell"/>
</dbReference>
<dbReference type="PANTHER" id="PTHR30472:SF65">
    <property type="entry name" value="SIDEROPHORE TRANSPORT SYSTEM PERMEASE PROTEIN YFIZ-RELATED"/>
    <property type="match status" value="1"/>
</dbReference>
<evidence type="ECO:0000256" key="6">
    <source>
        <dbReference type="ARBA" id="ARBA00022989"/>
    </source>
</evidence>
<dbReference type="SUPFAM" id="SSF81345">
    <property type="entry name" value="ABC transporter involved in vitamin B12 uptake, BtuC"/>
    <property type="match status" value="1"/>
</dbReference>
<evidence type="ECO:0000256" key="5">
    <source>
        <dbReference type="ARBA" id="ARBA00022692"/>
    </source>
</evidence>
<sequence>MRQGISRYRAPLLAGSILFLLAAFAASLLLGRTPVGWGDLVDSMLRYDPSVVEHIVIRTERLSRSLISVVVGACLSLAGALMQALSRNPLASTDLFGINAGAIFFVVFSALFLGFDSMLQLMGFAFLGATLAALAVFGIGSLGRGGMTPMKLVFAGSAIAALFASFTQAMLVTNESGLQDVLFWLAGSVSGRPLDNLIMALPLLAAAGLAAFLLGRSINVFAAGDEAARGLGQNTTLIKALLGVLIVVLAGGSVAIVGAIGFVGLVVPHLARAVAGRDYRWILPFSAVMGAVLLLLADIAARFVIMPKEVPIGVLTAAIGVPFFVHLARRGADRV</sequence>
<gene>
    <name evidence="9" type="ORF">H7B67_06220</name>
</gene>